<dbReference type="EMBL" id="JAKFFV010000005">
    <property type="protein sequence ID" value="MCF2498799.1"/>
    <property type="molecule type" value="Genomic_DNA"/>
</dbReference>
<dbReference type="PROSITE" id="PS51257">
    <property type="entry name" value="PROKAR_LIPOPROTEIN"/>
    <property type="match status" value="1"/>
</dbReference>
<evidence type="ECO:0000313" key="1">
    <source>
        <dbReference type="EMBL" id="MCF2498799.1"/>
    </source>
</evidence>
<protein>
    <submittedName>
        <fullName evidence="1">Uncharacterized protein</fullName>
    </submittedName>
</protein>
<gene>
    <name evidence="1" type="ORF">L0661_10790</name>
</gene>
<reference evidence="1" key="1">
    <citation type="submission" date="2022-01" db="EMBL/GenBank/DDBJ databases">
        <title>Novel species in genus Dyadobacter.</title>
        <authorList>
            <person name="Ma C."/>
        </authorList>
    </citation>
    <scope>NUCLEOTIDE SEQUENCE</scope>
    <source>
        <strain evidence="1">CY357</strain>
    </source>
</reference>
<dbReference type="Proteomes" id="UP001139411">
    <property type="component" value="Unassembled WGS sequence"/>
</dbReference>
<organism evidence="1 2">
    <name type="scientific">Dyadobacter chenhuakuii</name>
    <dbReference type="NCBI Taxonomy" id="2909339"/>
    <lineage>
        <taxon>Bacteria</taxon>
        <taxon>Pseudomonadati</taxon>
        <taxon>Bacteroidota</taxon>
        <taxon>Cytophagia</taxon>
        <taxon>Cytophagales</taxon>
        <taxon>Spirosomataceae</taxon>
        <taxon>Dyadobacter</taxon>
    </lineage>
</organism>
<dbReference type="RefSeq" id="WP_235177770.1">
    <property type="nucleotide sequence ID" value="NZ_JAKFFV010000005.1"/>
</dbReference>
<comment type="caution">
    <text evidence="1">The sequence shown here is derived from an EMBL/GenBank/DDBJ whole genome shotgun (WGS) entry which is preliminary data.</text>
</comment>
<dbReference type="AlphaFoldDB" id="A0A9X1QFG4"/>
<name>A0A9X1QFG4_9BACT</name>
<proteinExistence type="predicted"/>
<sequence length="328" mass="36194">MLSHIFRNWVFLFSFLFTLLLLQACQDEITPNSDLEATNASGTDEASITRVIEKIETAYTEGELKIETGGPKELETQASPLIMASVKSRLLAYQKQFESRYNESSDFSEAYPVGVIPMNEACPAGTTKIKFLMDNQDNGNSAKSGWTGSWYVNGNGNGIHTLCSVWGGAFTFLTLNKSTQYLLVRLGNSKTMFMEPRVWNVYFDNEDNNNANTMYDGNLGPGTINIQGINLQFWAIAGKDTPGVNQSAEFPDLGFSYGVFGTFTSPVVGGAAGMGTFKTDDENKNNANQLYSVDWTTNVITHGSYVHGYGVDRTNDPGNTLFNIRRVR</sequence>
<accession>A0A9X1QFG4</accession>
<evidence type="ECO:0000313" key="2">
    <source>
        <dbReference type="Proteomes" id="UP001139411"/>
    </source>
</evidence>